<dbReference type="EMBL" id="JBHSDQ010000005">
    <property type="protein sequence ID" value="MFC4397126.1"/>
    <property type="molecule type" value="Genomic_DNA"/>
</dbReference>
<reference evidence="5" key="1">
    <citation type="journal article" date="2019" name="Int. J. Syst. Evol. Microbiol.">
        <title>The Global Catalogue of Microorganisms (GCM) 10K type strain sequencing project: providing services to taxonomists for standard genome sequencing and annotation.</title>
        <authorList>
            <consortium name="The Broad Institute Genomics Platform"/>
            <consortium name="The Broad Institute Genome Sequencing Center for Infectious Disease"/>
            <person name="Wu L."/>
            <person name="Ma J."/>
        </authorList>
    </citation>
    <scope>NUCLEOTIDE SEQUENCE [LARGE SCALE GENOMIC DNA]</scope>
    <source>
        <strain evidence="5">PJ61</strain>
    </source>
</reference>
<accession>A0ABV8WMN7</accession>
<evidence type="ECO:0000256" key="2">
    <source>
        <dbReference type="ARBA" id="ARBA00022679"/>
    </source>
</evidence>
<feature type="region of interest" description="Disordered" evidence="3">
    <location>
        <begin position="345"/>
        <end position="371"/>
    </location>
</feature>
<sequence length="403" mass="42588">MKLLYVTESVPNRDPELGDGSSMIPYEVILHLPADVAVTLLTFSGPVPVPAAIRNRCETVYELAPREELSAFVRSLGGLTGLGKQRRATPSARAAAARLSAGQDATLIHGPHALFLSHHITGPLVLQTVDPWSIRAGMDTAIARTFRPAYRLREELAARAERQLPARARLLTVGAQDAAAWAAKLGRPVRSIPNGTEVATGPRRRRDVPVVCFAGSLNYAPNVDSAAVLVERIAPQVWREVPDARFVIAGRRPTPAVQALAGPQVEVLANVPSILDVFHGADVAVFPDEHGVGIRNSVLEALAAGLPVVATPVAARELPAHPLLAVEGSMDALVRRVVEQLRLPRAAQEPPQGPGQGAPQDGSTGGTAVRTWETVAGEYLAEVRAAVAASSPAGALSQPNRQP</sequence>
<dbReference type="SUPFAM" id="SSF53756">
    <property type="entry name" value="UDP-Glycosyltransferase/glycogen phosphorylase"/>
    <property type="match status" value="1"/>
</dbReference>
<proteinExistence type="predicted"/>
<dbReference type="PANTHER" id="PTHR12526:SF510">
    <property type="entry name" value="D-INOSITOL 3-PHOSPHATE GLYCOSYLTRANSFERASE"/>
    <property type="match status" value="1"/>
</dbReference>
<dbReference type="Gene3D" id="3.40.50.2000">
    <property type="entry name" value="Glycogen Phosphorylase B"/>
    <property type="match status" value="1"/>
</dbReference>
<dbReference type="RefSeq" id="WP_376978214.1">
    <property type="nucleotide sequence ID" value="NZ_JBHSDQ010000005.1"/>
</dbReference>
<evidence type="ECO:0000313" key="5">
    <source>
        <dbReference type="Proteomes" id="UP001595778"/>
    </source>
</evidence>
<evidence type="ECO:0000256" key="1">
    <source>
        <dbReference type="ARBA" id="ARBA00022676"/>
    </source>
</evidence>
<evidence type="ECO:0000256" key="3">
    <source>
        <dbReference type="SAM" id="MobiDB-lite"/>
    </source>
</evidence>
<dbReference type="Proteomes" id="UP001595778">
    <property type="component" value="Unassembled WGS sequence"/>
</dbReference>
<evidence type="ECO:0000313" key="4">
    <source>
        <dbReference type="EMBL" id="MFC4397126.1"/>
    </source>
</evidence>
<gene>
    <name evidence="4" type="ORF">ACFO0G_13565</name>
</gene>
<protein>
    <submittedName>
        <fullName evidence="4">Glycosyltransferase</fullName>
    </submittedName>
</protein>
<keyword evidence="5" id="KW-1185">Reference proteome</keyword>
<dbReference type="PANTHER" id="PTHR12526">
    <property type="entry name" value="GLYCOSYLTRANSFERASE"/>
    <property type="match status" value="1"/>
</dbReference>
<keyword evidence="1" id="KW-0328">Glycosyltransferase</keyword>
<dbReference type="Pfam" id="PF13692">
    <property type="entry name" value="Glyco_trans_1_4"/>
    <property type="match status" value="1"/>
</dbReference>
<comment type="caution">
    <text evidence="4">The sequence shown here is derived from an EMBL/GenBank/DDBJ whole genome shotgun (WGS) entry which is preliminary data.</text>
</comment>
<organism evidence="4 5">
    <name type="scientific">Arthrobacter sedimenti</name>
    <dbReference type="NCBI Taxonomy" id="2694931"/>
    <lineage>
        <taxon>Bacteria</taxon>
        <taxon>Bacillati</taxon>
        <taxon>Actinomycetota</taxon>
        <taxon>Actinomycetes</taxon>
        <taxon>Micrococcales</taxon>
        <taxon>Micrococcaceae</taxon>
        <taxon>Arthrobacter</taxon>
    </lineage>
</organism>
<keyword evidence="2" id="KW-0808">Transferase</keyword>
<name>A0ABV8WMN7_9MICC</name>